<dbReference type="STRING" id="277988.SAMN05216170_2326"/>
<reference evidence="2 7" key="2">
    <citation type="submission" date="2016-04" db="EMBL/GenBank/DDBJ databases">
        <title>Complete genome sequence of Thermococcus thioreducens type strain OGL-20P.</title>
        <authorList>
            <person name="Oger P.M."/>
        </authorList>
    </citation>
    <scope>NUCLEOTIDE SEQUENCE [LARGE SCALE GENOMIC DNA]</scope>
    <source>
        <strain evidence="2 7">OGL-20P</strain>
    </source>
</reference>
<accession>A0A0Q2QT68</accession>
<dbReference type="EMBL" id="FOIW01000003">
    <property type="protein sequence ID" value="SEW23717.1"/>
    <property type="molecule type" value="Genomic_DNA"/>
</dbReference>
<dbReference type="InterPro" id="IPR055645">
    <property type="entry name" value="DpdA"/>
</dbReference>
<dbReference type="KEGG" id="ttd:A3L14_11080"/>
<dbReference type="Proteomes" id="UP000051862">
    <property type="component" value="Unassembled WGS sequence"/>
</dbReference>
<evidence type="ECO:0000313" key="3">
    <source>
        <dbReference type="EMBL" id="KQH83205.1"/>
    </source>
</evidence>
<proteinExistence type="predicted"/>
<gene>
    <name evidence="2" type="ORF">A3L14_11080</name>
    <name evidence="3" type="ORF">AMR53_00535</name>
    <name evidence="4" type="ORF">SAMN05216170_2326</name>
</gene>
<dbReference type="GeneID" id="33334976"/>
<dbReference type="GO" id="GO:0006400">
    <property type="term" value="P:tRNA modification"/>
    <property type="evidence" value="ECO:0007669"/>
    <property type="project" value="InterPro"/>
</dbReference>
<dbReference type="Proteomes" id="UP000182125">
    <property type="component" value="Unassembled WGS sequence"/>
</dbReference>
<sequence length="260" mass="30371">MELFFFGVADGSARKAIESFAPRKFPIMVNYATKVRPIPRNTSKLFIDSGGFSFFFKLREYPDPHEKYLEFVLKKNADFFANRDHPCEPEVLHQTGRTVRENQLKTIENQIAIQDLIDDQYPELGNRFVAVLQGWTIEEYLYMLDEMKSQGLLTRLIGIGSVCRRGQERQIRRIITTLRAELPRKYGLHAFGVKFSVLKYKDVWDALYSADSLAYRWRIDRVKDPRPISEQLIERLNDWISRLDSLATTHSNQMTLVEAI</sequence>
<dbReference type="SUPFAM" id="SSF51713">
    <property type="entry name" value="tRNA-guanine transglycosylase"/>
    <property type="match status" value="1"/>
</dbReference>
<dbReference type="EMBL" id="CP015105">
    <property type="protein sequence ID" value="ASJ13390.1"/>
    <property type="molecule type" value="Genomic_DNA"/>
</dbReference>
<dbReference type="InterPro" id="IPR036511">
    <property type="entry name" value="TGT-like_sf"/>
</dbReference>
<organism evidence="3 5">
    <name type="scientific">Thermococcus thioreducens</name>
    <dbReference type="NCBI Taxonomy" id="277988"/>
    <lineage>
        <taxon>Archaea</taxon>
        <taxon>Methanobacteriati</taxon>
        <taxon>Methanobacteriota</taxon>
        <taxon>Thermococci</taxon>
        <taxon>Thermococcales</taxon>
        <taxon>Thermococcaceae</taxon>
        <taxon>Thermococcus</taxon>
    </lineage>
</organism>
<dbReference type="PATRIC" id="fig|277988.4.peg.113"/>
<dbReference type="OrthoDB" id="350232at2157"/>
<evidence type="ECO:0000313" key="5">
    <source>
        <dbReference type="Proteomes" id="UP000051862"/>
    </source>
</evidence>
<dbReference type="RefSeq" id="WP_055428408.1">
    <property type="nucleotide sequence ID" value="NZ_CP015105.1"/>
</dbReference>
<dbReference type="EMBL" id="LIXN01000002">
    <property type="protein sequence ID" value="KQH83205.1"/>
    <property type="molecule type" value="Genomic_DNA"/>
</dbReference>
<keyword evidence="7" id="KW-1185">Reference proteome</keyword>
<dbReference type="Gene3D" id="3.20.20.105">
    <property type="entry name" value="Queuine tRNA-ribosyltransferase-like"/>
    <property type="match status" value="1"/>
</dbReference>
<protein>
    <recommendedName>
        <fullName evidence="1">DeoxyPurine in DNA protein A domain-containing protein</fullName>
    </recommendedName>
</protein>
<evidence type="ECO:0000313" key="4">
    <source>
        <dbReference type="EMBL" id="SEW23717.1"/>
    </source>
</evidence>
<reference evidence="3 5" key="1">
    <citation type="submission" date="2015-08" db="EMBL/GenBank/DDBJ databases">
        <title>Thermococcus thioreducens DSM 14981 genome sequencing.</title>
        <authorList>
            <person name="Hong S.-J."/>
            <person name="Kim M.-C."/>
            <person name="Shin J.-H."/>
        </authorList>
    </citation>
    <scope>NUCLEOTIDE SEQUENCE [LARGE SCALE GENOMIC DNA]</scope>
    <source>
        <strain evidence="3 5">DSM 14981</strain>
    </source>
</reference>
<evidence type="ECO:0000313" key="7">
    <source>
        <dbReference type="Proteomes" id="UP000250136"/>
    </source>
</evidence>
<name>A0A0Q2QT68_9EURY</name>
<dbReference type="AlphaFoldDB" id="A0A0Q2QT68"/>
<evidence type="ECO:0000313" key="2">
    <source>
        <dbReference type="EMBL" id="ASJ13390.1"/>
    </source>
</evidence>
<evidence type="ECO:0000313" key="6">
    <source>
        <dbReference type="Proteomes" id="UP000182125"/>
    </source>
</evidence>
<reference evidence="4 6" key="3">
    <citation type="submission" date="2016-10" db="EMBL/GenBank/DDBJ databases">
        <authorList>
            <person name="de Groot N.N."/>
        </authorList>
    </citation>
    <scope>NUCLEOTIDE SEQUENCE [LARGE SCALE GENOMIC DNA]</scope>
    <source>
        <strain evidence="4 6">OGL-20</strain>
    </source>
</reference>
<feature type="domain" description="DeoxyPurine in DNA protein A" evidence="1">
    <location>
        <begin position="38"/>
        <end position="219"/>
    </location>
</feature>
<dbReference type="Pfam" id="PF23859">
    <property type="entry name" value="DpdA"/>
    <property type="match status" value="1"/>
</dbReference>
<evidence type="ECO:0000259" key="1">
    <source>
        <dbReference type="Pfam" id="PF23859"/>
    </source>
</evidence>
<dbReference type="Proteomes" id="UP000250136">
    <property type="component" value="Chromosome"/>
</dbReference>